<dbReference type="RefSeq" id="WP_054559939.1">
    <property type="nucleotide sequence ID" value="NZ_LDJX01000006.1"/>
</dbReference>
<dbReference type="PANTHER" id="PTHR34136">
    <property type="match status" value="1"/>
</dbReference>
<dbReference type="Pfam" id="PF03808">
    <property type="entry name" value="Glyco_tran_WecG"/>
    <property type="match status" value="1"/>
</dbReference>
<dbReference type="AlphaFoldDB" id="A0A0P7A3C9"/>
<evidence type="ECO:0000313" key="3">
    <source>
        <dbReference type="EMBL" id="KPM30958.1"/>
    </source>
</evidence>
<accession>A0A0P7A3C9</accession>
<keyword evidence="1" id="KW-0328">Glycosyltransferase</keyword>
<reference evidence="3 4" key="1">
    <citation type="submission" date="2015-09" db="EMBL/GenBank/DDBJ databases">
        <title>Genome sequence of the marine flavobacterium Croceitalea dokdonensis DOKDO 023 that contains proton- and sodium-pumping rhodopsins.</title>
        <authorList>
            <person name="Kwon S.-K."/>
            <person name="Lee H.K."/>
            <person name="Kwak M.-J."/>
            <person name="Kim J.F."/>
        </authorList>
    </citation>
    <scope>NUCLEOTIDE SEQUENCE [LARGE SCALE GENOMIC DNA]</scope>
    <source>
        <strain evidence="3 4">DOKDO 023</strain>
    </source>
</reference>
<gene>
    <name evidence="3" type="ORF">I595_2937</name>
</gene>
<dbReference type="STRING" id="1300341.I595_2937"/>
<sequence>MKKELFGLQLNVISKAEVLDEVIACAKSQKPSYLCAVNAHMASEAQRDHALLRAVNSANWAVTDGMPVAWAFNRLNRLGQERIAGMDITPLLIQKAASLGLVVSIFGNTKNNLKSFKSYVSRHYPALKIGELISPPFRPLTNDETELFIEKINKARTNILFVSLGCPKQEKWMLHHAAKVNAVCLGIGNAVNTLIGVEKRPPNWVQRLGMEWFYRLAQNPKRLFKRYLITNTKFIVLFFRDWLGIKRHI</sequence>
<name>A0A0P7A3C9_9FLAO</name>
<protein>
    <submittedName>
        <fullName evidence="3">N-acetylglucosaminyldiphosphoundecaprenol</fullName>
    </submittedName>
</protein>
<evidence type="ECO:0000313" key="4">
    <source>
        <dbReference type="Proteomes" id="UP000050280"/>
    </source>
</evidence>
<evidence type="ECO:0000256" key="2">
    <source>
        <dbReference type="ARBA" id="ARBA00022679"/>
    </source>
</evidence>
<dbReference type="Proteomes" id="UP000050280">
    <property type="component" value="Unassembled WGS sequence"/>
</dbReference>
<evidence type="ECO:0000256" key="1">
    <source>
        <dbReference type="ARBA" id="ARBA00022676"/>
    </source>
</evidence>
<keyword evidence="4" id="KW-1185">Reference proteome</keyword>
<dbReference type="CDD" id="cd06533">
    <property type="entry name" value="Glyco_transf_WecG_TagA"/>
    <property type="match status" value="1"/>
</dbReference>
<proteinExistence type="predicted"/>
<organism evidence="3 4">
    <name type="scientific">Croceitalea dokdonensis DOKDO 023</name>
    <dbReference type="NCBI Taxonomy" id="1300341"/>
    <lineage>
        <taxon>Bacteria</taxon>
        <taxon>Pseudomonadati</taxon>
        <taxon>Bacteroidota</taxon>
        <taxon>Flavobacteriia</taxon>
        <taxon>Flavobacteriales</taxon>
        <taxon>Flavobacteriaceae</taxon>
        <taxon>Croceitalea</taxon>
    </lineage>
</organism>
<dbReference type="EMBL" id="LDJX01000006">
    <property type="protein sequence ID" value="KPM30958.1"/>
    <property type="molecule type" value="Genomic_DNA"/>
</dbReference>
<dbReference type="InterPro" id="IPR004629">
    <property type="entry name" value="WecG_TagA_CpsF"/>
</dbReference>
<dbReference type="PATRIC" id="fig|1300341.3.peg.3089"/>
<comment type="caution">
    <text evidence="3">The sequence shown here is derived from an EMBL/GenBank/DDBJ whole genome shotgun (WGS) entry which is preliminary data.</text>
</comment>
<dbReference type="OrthoDB" id="9771846at2"/>
<dbReference type="NCBIfam" id="TIGR00696">
    <property type="entry name" value="wecG_tagA_cpsF"/>
    <property type="match status" value="1"/>
</dbReference>
<dbReference type="PANTHER" id="PTHR34136:SF1">
    <property type="entry name" value="UDP-N-ACETYL-D-MANNOSAMINURONIC ACID TRANSFERASE"/>
    <property type="match status" value="1"/>
</dbReference>
<keyword evidence="2" id="KW-0808">Transferase</keyword>
<dbReference type="GO" id="GO:0016758">
    <property type="term" value="F:hexosyltransferase activity"/>
    <property type="evidence" value="ECO:0007669"/>
    <property type="project" value="TreeGrafter"/>
</dbReference>